<comment type="similarity">
    <text evidence="1">Belongs to the LAP (LRR and PDZ) protein family.</text>
</comment>
<dbReference type="FunFam" id="2.30.42.10:FF:000036">
    <property type="entry name" value="Erbin isoform 7"/>
    <property type="match status" value="1"/>
</dbReference>
<dbReference type="PROSITE" id="PS51450">
    <property type="entry name" value="LRR"/>
    <property type="match status" value="2"/>
</dbReference>
<keyword evidence="8" id="KW-1185">Reference proteome</keyword>
<dbReference type="InterPro" id="IPR032675">
    <property type="entry name" value="LRR_dom_sf"/>
</dbReference>
<evidence type="ECO:0000256" key="4">
    <source>
        <dbReference type="ARBA" id="ARBA00022737"/>
    </source>
</evidence>
<dbReference type="GO" id="GO:0019901">
    <property type="term" value="F:protein kinase binding"/>
    <property type="evidence" value="ECO:0007669"/>
    <property type="project" value="TreeGrafter"/>
</dbReference>
<feature type="compositionally biased region" description="Basic and acidic residues" evidence="5">
    <location>
        <begin position="493"/>
        <end position="505"/>
    </location>
</feature>
<dbReference type="GO" id="GO:0098978">
    <property type="term" value="C:glutamatergic synapse"/>
    <property type="evidence" value="ECO:0007669"/>
    <property type="project" value="Ensembl"/>
</dbReference>
<feature type="compositionally biased region" description="Polar residues" evidence="5">
    <location>
        <begin position="620"/>
        <end position="640"/>
    </location>
</feature>
<feature type="compositionally biased region" description="Low complexity" evidence="5">
    <location>
        <begin position="607"/>
        <end position="619"/>
    </location>
</feature>
<protein>
    <submittedName>
        <fullName evidence="7">Erbb2 interacting protein</fullName>
    </submittedName>
</protein>
<reference evidence="7" key="2">
    <citation type="submission" date="2025-09" db="UniProtKB">
        <authorList>
            <consortium name="Ensembl"/>
        </authorList>
    </citation>
    <scope>IDENTIFICATION</scope>
</reference>
<dbReference type="InterPro" id="IPR055414">
    <property type="entry name" value="LRR_R13L4/SHOC2-like"/>
</dbReference>
<dbReference type="PANTHER" id="PTHR23119:SF46">
    <property type="entry name" value="ERBB2 INTERACTING PROTEIN"/>
    <property type="match status" value="1"/>
</dbReference>
<evidence type="ECO:0000313" key="8">
    <source>
        <dbReference type="Proteomes" id="UP000694392"/>
    </source>
</evidence>
<feature type="region of interest" description="Disordered" evidence="5">
    <location>
        <begin position="587"/>
        <end position="640"/>
    </location>
</feature>
<dbReference type="InterPro" id="IPR001478">
    <property type="entry name" value="PDZ"/>
</dbReference>
<feature type="domain" description="PDZ" evidence="6">
    <location>
        <begin position="1237"/>
        <end position="1326"/>
    </location>
</feature>
<name>A0A8D0LAW9_SPHPU</name>
<dbReference type="Pfam" id="PF13855">
    <property type="entry name" value="LRR_8"/>
    <property type="match status" value="3"/>
</dbReference>
<evidence type="ECO:0000256" key="1">
    <source>
        <dbReference type="ARBA" id="ARBA00007772"/>
    </source>
</evidence>
<sequence length="1328" mass="148470">MTTKRNLFVRLVPCRCLRGEEETVTTLDYSHCSLEQVPKEIFTFEKTLEELYLDANQIEELPKQLFNCQSLHKLSLPDNDLTTLPASIANLINLRELDVSKNENIKNCKVLAIVEASVNPISKLIKLQILELRENQLKMLPKTMNRLTQLERLDLGSNEFTEVPEVLEQLSGLKEFWMDGNRLTLITGFMGNLKQLTYLDVSKNNIEIVEEGVSGCESLQDLLLSSNSLQQLPESIVSLKKLTTLKIDENQLMYLPDSIGGLVSVEELDCSFNEIEALPSSIGQLTNIRTFAADHNFLTQLPPEIGNWNHVTVLFLHSNKLEFLPDEMGDMQKLKVINLSDNRLKNLPFNFTKLQQLTAMWLSDNQSKPLIPLQKETDPETQKTVLTNYMFPQQPRTEDVMFISDNESFNPSLWEEQRKQRAQVAFECDEDKDEREAPPREGNLKRYPTPYPDELKNMVKTVQTIVHRLKDEEAAEDAGKDSKQEGQQVSLKDTSEVAPKTKKEEREQYMMGNCVQKPIEPETENSSANSQMNAHVKTLENTKTIVNHEDTLEDSEELSSDEEMKMAEMRPPLIETSINQPKVVALSNNKKDDNKDADSLSDEATHNSNQNNSNCSSPSRMSDSVSLNTDSSHDTSLCSPTKETHIAVISKIRQEDENLNRLVQNGGEVNITEEEKISSQEKITNLSEFKLSIEEKLALIEKGVQLNAATEESHKLDQINMNINELTSKDAIQSSVVERLKITQETVSVKGFLNNNMNEETEHLGNGNKYPSICSVSKVNGHSEEAPQSPKKVELKRSMTVDTNSSADMCLSKSTEDLSPQRSGPVVKSHSITSMDTGALKICDIVNDNGSQQPSSVVKSSSAGTDGKNIVRSKSATLLYDQPLQVFPGSSSSSDLLSCTKTVFKFDSNHNPEGANLARGPGASGVQSFNAPQYNIQYSSSAAAKDTLWPQKQTAQVEQITLLPQRLPRSDSTESSSYVKHSANMNFSNHNNVRATAAYNMHQRMGGRHLEMWAIPPNDRLHAGATRNTLQRQSSVSSTTSVNVNDTGPPRRAQVPEGDYLTYRDLHSMGRPPPMIPGPQRPLSARTYSIDGPNVPRPQSARPSVNEIPERTMSVSDFNYSRTSPSKRPNPRVNSEHSLLDPPGKSKVPHDWREQVLRHIEAKKLEKIPLTNGQMCQPPRPQANYSQVHHPTSQTSVARHPSREQLIDYLMLKVAHQPPYTQSQCSSRQGHELAKQEIRVIIEKDPELGFSISGGVGGRGNPFRPDDDGIFVTRVQSEGPASKLLQPGDKIIQANGYSFINIDHGQAVSLLKTFQNTVELIIVREVSS</sequence>
<dbReference type="SUPFAM" id="SSF52058">
    <property type="entry name" value="L domain-like"/>
    <property type="match status" value="1"/>
</dbReference>
<dbReference type="GO" id="GO:0014069">
    <property type="term" value="C:postsynaptic density"/>
    <property type="evidence" value="ECO:0007669"/>
    <property type="project" value="TreeGrafter"/>
</dbReference>
<dbReference type="GO" id="GO:0098968">
    <property type="term" value="P:neurotransmitter receptor transport postsynaptic membrane to endosome"/>
    <property type="evidence" value="ECO:0007669"/>
    <property type="project" value="TreeGrafter"/>
</dbReference>
<dbReference type="Proteomes" id="UP000694392">
    <property type="component" value="Unplaced"/>
</dbReference>
<dbReference type="Pfam" id="PF23598">
    <property type="entry name" value="LRR_14"/>
    <property type="match status" value="1"/>
</dbReference>
<dbReference type="GO" id="GO:0005102">
    <property type="term" value="F:signaling receptor binding"/>
    <property type="evidence" value="ECO:0007669"/>
    <property type="project" value="Ensembl"/>
</dbReference>
<dbReference type="GO" id="GO:0071638">
    <property type="term" value="P:negative regulation of monocyte chemotactic protein-1 production"/>
    <property type="evidence" value="ECO:0007669"/>
    <property type="project" value="Ensembl"/>
</dbReference>
<dbReference type="InterPro" id="IPR036034">
    <property type="entry name" value="PDZ_sf"/>
</dbReference>
<dbReference type="SMART" id="SM00228">
    <property type="entry name" value="PDZ"/>
    <property type="match status" value="1"/>
</dbReference>
<dbReference type="OMA" id="PIANHED"/>
<feature type="region of interest" description="Disordered" evidence="5">
    <location>
        <begin position="1027"/>
        <end position="1149"/>
    </location>
</feature>
<reference evidence="7" key="1">
    <citation type="submission" date="2025-08" db="UniProtKB">
        <authorList>
            <consortium name="Ensembl"/>
        </authorList>
    </citation>
    <scope>IDENTIFICATION</scope>
</reference>
<evidence type="ECO:0000256" key="3">
    <source>
        <dbReference type="ARBA" id="ARBA00022614"/>
    </source>
</evidence>
<feature type="compositionally biased region" description="Pro residues" evidence="5">
    <location>
        <begin position="1071"/>
        <end position="1080"/>
    </location>
</feature>
<dbReference type="FunFam" id="3.80.10.10:FF:000352">
    <property type="entry name" value="Erbb2 interacting protein"/>
    <property type="match status" value="1"/>
</dbReference>
<dbReference type="GO" id="GO:0005912">
    <property type="term" value="C:adherens junction"/>
    <property type="evidence" value="ECO:0007669"/>
    <property type="project" value="TreeGrafter"/>
</dbReference>
<dbReference type="GO" id="GO:0098609">
    <property type="term" value="P:cell-cell adhesion"/>
    <property type="evidence" value="ECO:0007669"/>
    <property type="project" value="TreeGrafter"/>
</dbReference>
<dbReference type="Pfam" id="PF00595">
    <property type="entry name" value="PDZ"/>
    <property type="match status" value="1"/>
</dbReference>
<dbReference type="GO" id="GO:0005737">
    <property type="term" value="C:cytoplasm"/>
    <property type="evidence" value="ECO:0007669"/>
    <property type="project" value="Ensembl"/>
</dbReference>
<dbReference type="GeneTree" id="ENSGT00940000159526"/>
<dbReference type="GO" id="GO:0032495">
    <property type="term" value="P:response to muramyl dipeptide"/>
    <property type="evidence" value="ECO:0007669"/>
    <property type="project" value="Ensembl"/>
</dbReference>
<dbReference type="InterPro" id="IPR050614">
    <property type="entry name" value="Synaptic_Scaffolding_LAP-MAGUK"/>
</dbReference>
<dbReference type="GO" id="GO:0043113">
    <property type="term" value="P:receptor clustering"/>
    <property type="evidence" value="ECO:0007669"/>
    <property type="project" value="TreeGrafter"/>
</dbReference>
<keyword evidence="3" id="KW-0433">Leucine-rich repeat</keyword>
<dbReference type="GO" id="GO:0006605">
    <property type="term" value="P:protein targeting"/>
    <property type="evidence" value="ECO:0007669"/>
    <property type="project" value="Ensembl"/>
</dbReference>
<dbReference type="GO" id="GO:0045197">
    <property type="term" value="P:establishment or maintenance of epithelial cell apical/basal polarity"/>
    <property type="evidence" value="ECO:0007669"/>
    <property type="project" value="TreeGrafter"/>
</dbReference>
<dbReference type="Gene3D" id="3.80.10.10">
    <property type="entry name" value="Ribonuclease Inhibitor"/>
    <property type="match status" value="4"/>
</dbReference>
<dbReference type="PROSITE" id="PS50106">
    <property type="entry name" value="PDZ"/>
    <property type="match status" value="1"/>
</dbReference>
<dbReference type="SUPFAM" id="SSF50156">
    <property type="entry name" value="PDZ domain-like"/>
    <property type="match status" value="1"/>
</dbReference>
<feature type="region of interest" description="Disordered" evidence="5">
    <location>
        <begin position="804"/>
        <end position="830"/>
    </location>
</feature>
<dbReference type="GO" id="GO:0045211">
    <property type="term" value="C:postsynaptic membrane"/>
    <property type="evidence" value="ECO:0007669"/>
    <property type="project" value="TreeGrafter"/>
</dbReference>
<accession>A0A8D0LAW9</accession>
<dbReference type="InterPro" id="IPR003591">
    <property type="entry name" value="Leu-rich_rpt_typical-subtyp"/>
</dbReference>
<evidence type="ECO:0000313" key="7">
    <source>
        <dbReference type="Ensembl" id="ENSSPUP00000021530.1"/>
    </source>
</evidence>
<gene>
    <name evidence="7" type="primary">ERBIN</name>
</gene>
<keyword evidence="2" id="KW-0597">Phosphoprotein</keyword>
<dbReference type="CDD" id="cd06749">
    <property type="entry name" value="PDZ_densin_erbin-like"/>
    <property type="match status" value="1"/>
</dbReference>
<dbReference type="GO" id="GO:0098887">
    <property type="term" value="P:neurotransmitter receptor transport, endosome to postsynaptic membrane"/>
    <property type="evidence" value="ECO:0007669"/>
    <property type="project" value="TreeGrafter"/>
</dbReference>
<feature type="region of interest" description="Disordered" evidence="5">
    <location>
        <begin position="472"/>
        <end position="505"/>
    </location>
</feature>
<keyword evidence="4" id="KW-0677">Repeat</keyword>
<dbReference type="Ensembl" id="ENSSPUT00000022949.1">
    <property type="protein sequence ID" value="ENSSPUP00000021530.1"/>
    <property type="gene ID" value="ENSSPUG00000016541.1"/>
</dbReference>
<dbReference type="GO" id="GO:0030056">
    <property type="term" value="C:hemidesmosome"/>
    <property type="evidence" value="ECO:0007669"/>
    <property type="project" value="Ensembl"/>
</dbReference>
<evidence type="ECO:0000259" key="6">
    <source>
        <dbReference type="PROSITE" id="PS50106"/>
    </source>
</evidence>
<feature type="compositionally biased region" description="Low complexity" evidence="5">
    <location>
        <begin position="1034"/>
        <end position="1045"/>
    </location>
</feature>
<evidence type="ECO:0000256" key="2">
    <source>
        <dbReference type="ARBA" id="ARBA00022553"/>
    </source>
</evidence>
<feature type="compositionally biased region" description="Polar residues" evidence="5">
    <location>
        <begin position="1113"/>
        <end position="1133"/>
    </location>
</feature>
<dbReference type="GO" id="GO:0070433">
    <property type="term" value="P:negative regulation of nucleotide-binding oligomerization domain containing 2 signaling pathway"/>
    <property type="evidence" value="ECO:0007669"/>
    <property type="project" value="Ensembl"/>
</dbReference>
<dbReference type="Gene3D" id="2.30.42.10">
    <property type="match status" value="1"/>
</dbReference>
<dbReference type="FunFam" id="3.80.10.10:FF:000411">
    <property type="entry name" value="Leucine-rich repeat-containing protein 7"/>
    <property type="match status" value="1"/>
</dbReference>
<dbReference type="FunFam" id="3.80.10.10:FF:001974">
    <property type="entry name" value="Erbb2-interacting protein"/>
    <property type="match status" value="1"/>
</dbReference>
<dbReference type="SMART" id="SM00365">
    <property type="entry name" value="LRR_SD22"/>
    <property type="match status" value="6"/>
</dbReference>
<dbReference type="GO" id="GO:0016607">
    <property type="term" value="C:nuclear speck"/>
    <property type="evidence" value="ECO:0007669"/>
    <property type="project" value="Ensembl"/>
</dbReference>
<dbReference type="GO" id="GO:0071356">
    <property type="term" value="P:cellular response to tumor necrosis factor"/>
    <property type="evidence" value="ECO:0007669"/>
    <property type="project" value="Ensembl"/>
</dbReference>
<feature type="compositionally biased region" description="Basic and acidic residues" evidence="5">
    <location>
        <begin position="434"/>
        <end position="444"/>
    </location>
</feature>
<dbReference type="GO" id="GO:0016323">
    <property type="term" value="C:basolateral plasma membrane"/>
    <property type="evidence" value="ECO:0007669"/>
    <property type="project" value="Ensembl"/>
</dbReference>
<dbReference type="SMART" id="SM00369">
    <property type="entry name" value="LRR_TYP"/>
    <property type="match status" value="9"/>
</dbReference>
<feature type="compositionally biased region" description="Basic and acidic residues" evidence="5">
    <location>
        <begin position="589"/>
        <end position="598"/>
    </location>
</feature>
<evidence type="ECO:0000256" key="5">
    <source>
        <dbReference type="SAM" id="MobiDB-lite"/>
    </source>
</evidence>
<dbReference type="GO" id="GO:0032496">
    <property type="term" value="P:response to lipopolysaccharide"/>
    <property type="evidence" value="ECO:0007669"/>
    <property type="project" value="Ensembl"/>
</dbReference>
<dbReference type="PANTHER" id="PTHR23119">
    <property type="entry name" value="DISCS LARGE"/>
    <property type="match status" value="1"/>
</dbReference>
<feature type="compositionally biased region" description="Basic and acidic residues" evidence="5">
    <location>
        <begin position="472"/>
        <end position="484"/>
    </location>
</feature>
<proteinExistence type="inferred from homology"/>
<dbReference type="InterPro" id="IPR001611">
    <property type="entry name" value="Leu-rich_rpt"/>
</dbReference>
<organism evidence="7 8">
    <name type="scientific">Sphenodon punctatus</name>
    <name type="common">Tuatara</name>
    <name type="synonym">Hatteria punctata</name>
    <dbReference type="NCBI Taxonomy" id="8508"/>
    <lineage>
        <taxon>Eukaryota</taxon>
        <taxon>Metazoa</taxon>
        <taxon>Chordata</taxon>
        <taxon>Craniata</taxon>
        <taxon>Vertebrata</taxon>
        <taxon>Euteleostomi</taxon>
        <taxon>Lepidosauria</taxon>
        <taxon>Sphenodontia</taxon>
        <taxon>Sphenodontidae</taxon>
        <taxon>Sphenodon</taxon>
    </lineage>
</organism>
<feature type="region of interest" description="Disordered" evidence="5">
    <location>
        <begin position="427"/>
        <end position="453"/>
    </location>
</feature>
<dbReference type="SMART" id="SM00364">
    <property type="entry name" value="LRR_BAC"/>
    <property type="match status" value="8"/>
</dbReference>